<name>A0A5C6RG59_9BACT</name>
<dbReference type="EMBL" id="VOOR01000141">
    <property type="protein sequence ID" value="TXB56376.1"/>
    <property type="molecule type" value="Genomic_DNA"/>
</dbReference>
<protein>
    <submittedName>
        <fullName evidence="1">Uncharacterized protein</fullName>
    </submittedName>
</protein>
<comment type="caution">
    <text evidence="1">The sequence shown here is derived from an EMBL/GenBank/DDBJ whole genome shotgun (WGS) entry which is preliminary data.</text>
</comment>
<reference evidence="1 2" key="1">
    <citation type="submission" date="2019-08" db="EMBL/GenBank/DDBJ databases">
        <title>Genome of Phaeodactylibacter luteus.</title>
        <authorList>
            <person name="Bowman J.P."/>
        </authorList>
    </citation>
    <scope>NUCLEOTIDE SEQUENCE [LARGE SCALE GENOMIC DNA]</scope>
    <source>
        <strain evidence="1 2">KCTC 42180</strain>
    </source>
</reference>
<proteinExistence type="predicted"/>
<organism evidence="1 2">
    <name type="scientific">Phaeodactylibacter luteus</name>
    <dbReference type="NCBI Taxonomy" id="1564516"/>
    <lineage>
        <taxon>Bacteria</taxon>
        <taxon>Pseudomonadati</taxon>
        <taxon>Bacteroidota</taxon>
        <taxon>Saprospiria</taxon>
        <taxon>Saprospirales</taxon>
        <taxon>Haliscomenobacteraceae</taxon>
        <taxon>Phaeodactylibacter</taxon>
    </lineage>
</organism>
<dbReference type="OrthoDB" id="9805017at2"/>
<dbReference type="RefSeq" id="WP_147169746.1">
    <property type="nucleotide sequence ID" value="NZ_VOOR01000141.1"/>
</dbReference>
<evidence type="ECO:0000313" key="1">
    <source>
        <dbReference type="EMBL" id="TXB56376.1"/>
    </source>
</evidence>
<feature type="non-terminal residue" evidence="1">
    <location>
        <position position="254"/>
    </location>
</feature>
<keyword evidence="2" id="KW-1185">Reference proteome</keyword>
<accession>A0A5C6RG59</accession>
<gene>
    <name evidence="1" type="ORF">FRY97_21840</name>
</gene>
<sequence length="254" mass="25791">MRQQFLRLGLILIILSLAEIGIAQSASFGNTYVFPMVEMGVHSPVHSFQNGGAGITPGLIQTARSAPQGFVSFIGSATAADQTDNAHVDGYVKKYGNTAFTFPVGDGSDLRIFSISAPAQATDAYAVAWIAGDPSSTPDPTNAGATHSTSAVAGNIIAVSTVGQWDWVPFSGTGDGLNISVSIPDLTGFAAAADLRLVGWDGSQWIALGNAGVAAVTEDNTLSGTMVAGIEAVGVGAVSPDTDGDGIANDVDTD</sequence>
<evidence type="ECO:0000313" key="2">
    <source>
        <dbReference type="Proteomes" id="UP000321580"/>
    </source>
</evidence>
<dbReference type="Proteomes" id="UP000321580">
    <property type="component" value="Unassembled WGS sequence"/>
</dbReference>
<dbReference type="AlphaFoldDB" id="A0A5C6RG59"/>